<reference evidence="1 2" key="1">
    <citation type="submission" date="2024-02" db="EMBL/GenBank/DDBJ databases">
        <authorList>
            <person name="Chen Y."/>
            <person name="Shah S."/>
            <person name="Dougan E. K."/>
            <person name="Thang M."/>
            <person name="Chan C."/>
        </authorList>
    </citation>
    <scope>NUCLEOTIDE SEQUENCE [LARGE SCALE GENOMIC DNA]</scope>
</reference>
<dbReference type="Proteomes" id="UP001642484">
    <property type="component" value="Unassembled WGS sequence"/>
</dbReference>
<organism evidence="1 2">
    <name type="scientific">Durusdinium trenchii</name>
    <dbReference type="NCBI Taxonomy" id="1381693"/>
    <lineage>
        <taxon>Eukaryota</taxon>
        <taxon>Sar</taxon>
        <taxon>Alveolata</taxon>
        <taxon>Dinophyceae</taxon>
        <taxon>Suessiales</taxon>
        <taxon>Symbiodiniaceae</taxon>
        <taxon>Durusdinium</taxon>
    </lineage>
</organism>
<evidence type="ECO:0000313" key="2">
    <source>
        <dbReference type="Proteomes" id="UP001642484"/>
    </source>
</evidence>
<proteinExistence type="predicted"/>
<gene>
    <name evidence="1" type="ORF">CCMP2556_LOCUS22639</name>
</gene>
<keyword evidence="2" id="KW-1185">Reference proteome</keyword>
<comment type="caution">
    <text evidence="1">The sequence shown here is derived from an EMBL/GenBank/DDBJ whole genome shotgun (WGS) entry which is preliminary data.</text>
</comment>
<name>A0ABP0LWS8_9DINO</name>
<evidence type="ECO:0000313" key="1">
    <source>
        <dbReference type="EMBL" id="CAK9042560.1"/>
    </source>
</evidence>
<dbReference type="EMBL" id="CAXAMN010014113">
    <property type="protein sequence ID" value="CAK9042560.1"/>
    <property type="molecule type" value="Genomic_DNA"/>
</dbReference>
<accession>A0ABP0LWS8</accession>
<protein>
    <submittedName>
        <fullName evidence="1">Uncharacterized protein</fullName>
    </submittedName>
</protein>
<sequence>MSYLFTALSQPGDLCPLGFYNISDLETCRLGARTLRKRFAPRYERIDIPVFFGDREIGQRGVKDTDLTWIPVEAGAVDAGHEPSGCLHRLADNDVLFNRAFSRKRNRQRQLICADRIPKLVEVGSQPAVEVESQPASSVAAPVPSSIGNLSITGRVCPEGSFAIQTPHRCETAAKVLSKKYIGIMMPALMLEEFEKDPEMIRAKKLSRSDALQLKLYCFAWTVRSEREELLLPYARSLFQGCDGHGFFTDREASVTPEERDDFVQVDLPPTQQNRSEKFWLLLKNMVGLLPAWKYLLDMNVTSGMDWVVNLELDHFFVANLLRQTIGDYINLMIQDGLPHQNPWEDPVMLIFGNVFAFNAALVASMKREWQTVGQVISDRGSLGLGCPVISGARAHAEGHCEQDMVYAAGRRVEGGEDSRR</sequence>